<sequence>MLVPGPSGIKRFMQCLEGGSVEKTRCLGGRARLSSATSGVREEEGKRRERTHTHTRTQSCAEVRRRDRAPPPFPRLGGCSIPAQMGPQQRPEGTPAVAGKVLLLLAACILQASCQGCESGQFRCGNGRCIPADWRCDGARDCSDDTDEAGCPRPTCGGSQFQCHSDGECIPQSWVCDDEEDCEDGSDEHQQCPGRTCSTQQFTCSNGQCIPNTYRCDRVKDCTDGADERGCQYPTCDQLSCSNGACFNASQHCDGKVDCRDASDEANCTHGCSSAQFQCGNGECIPRAFVCDHDDDCGDRSDENSCTYATCKGNFYTCPSGRCIHQSWICDGDDDCEDNDDEIGCESGHRDCYPGEWACRVSGQCIPIGKVCDGTPDCPAGEDETNITAGRLCNISRCAALSCQYRCHSSPSGGTCYCPAGYVISSNDSRTCVDFDDCKMWGVCDQMCEDRVGHHQCRCAEGYVLEHHRHCRANVSSGVASVIFSNGRDLLIGDVHGRSFRTLVQSQNRGVAVGVDFHFQLRRIFWTDTVQDKVFSVSLDGSDVHEVLNVSVDTPENLAVDWINNKLYIVETSVNRIDMVNLDGTNRVTLIAENLGNPRGIAVDPTVGYLFFSDWDSLSGDPKVERAFMDGTNRLDLVKTKLGWPAGITLDIVSKRLYWVDSRFDYIETVTYDGLQRRTIAHGGSLIPHPYGLSLFEHHVYFTDWTKMAVMKANKFSDSNPQVIYQSSLRPYGVTIYHALRQPYVRNPCGSNNGGCEQICVLSHKTDNDGLGYRCKCMLGFDLHTDGRRCIAVQQFLLFSSQLAVRGIPFNLSTQEDVIIPVTGSPSYFVGIDFYAQEDTIFYSDTIKDIIYKQKTDGTGREVLAANRVESVEDLAFDWISKNIYWTDPRYRSISVMRLADRSRRAIVQNLNNPRSIVVHPVIGYIFWTDWFRPAKIMRAWCDGSHAVSIVNTTLGWPNGLAIDWSSLRLYWVDAFFDKIEHSTFDGLDRKSLDRISQMTHPFGLTIFGGYAYFTDWRLGGIVRVRKSDGGEMTVIRRGISNIMHVKAYNAHFQTGTNYCNRATNPNGDCSHFCFPVPNFQRVCGCPYGMKLSSNQLTCVEDPSNEPPTLQCGSYSFSCGNGRCVPRFYRCDGVDDCHDNSDEEHCGSPNNTCATSAFTCRNGQCIPRRWRCDKHNDCLDNSDELHCPTQGPASCPTALFTCDNNKCIPRIWLCDTDNDCGDGSDEKNCTFTETCEPGQFQCPDHRCIDPFYVCDGDKDCVDGADERDCIYNCSATEFKCASGDQCISSYYQCDGVFDCNDHSDEARCPTRPPGMCHQNEFQCQSDGSCLPASWECDGHPDCVDGSDEHHRCPPRTCPPSLFRCDNGNCIYRAWICDGDNDCRDMSDERDCPTQPFRCPSWQWQCPGHSVCVNLSKVCDNLADCPNGADESPLCNQETCSDNNAGCTHECIQGPFGAQCSCPFGYQLANDSKTCEDINECDPPGFCSQHCHNERGSSRCYCDEGYVLEPNGKTCKVAESGHLLLVSSRNQIVVNNVTSHAQRIYSLVRDGRNIVALDFDSVTGRIFWSDTTQDKIWSAFQNGTDRRVVFDSGVTVTESIAVDWVGRNLYWTDFVLETIEVSRLDGTHRTVLISENVTNPRGLVLDPRTDAHVMFWTDWGRNPRIERASMDGTLRTTIVSNKVYWPNGLSIDYPNKLLYFADAYLDYIDFCDYNGNNRRQVVAGDLVLRHPHALTLFEDFVYWTDRYTHRVIRANKWHGRNQTVMIYNVHQPLGIVAVHPVKQPAGINFCDQSPCSHLCLLSSSGPRFYSCACPSGWTLSPDHVNCMRVEEPFLIAVRDNVIYGVSLNPEEKTNDAMVPIAGIQNGYDVDFDDSEQMIYWVENPGEIHRVKSDGTNRTTFAPAAVIGTPIGLALDWISGNLYYSNPDTQSIEVLKLHSEVTYRKTLITNDGTTIGSGRPIGLTVDPIRGKLYWTDQGTDTGVPAKIASANMDGSDVRTLFTGNLDRVGFITLDRKEQKLYWLVTSTEVIERGNVDGTNRMTVVAHLSQPWGVAVYGSFLYYTDRDYEVIERVDKSTGANKVVLRDNVSGLKCLRVYYRDTSAGSSNGCSNNIGICQQLCLPLPGGLFSCACATGFQLNPDNRTCSPYSSFVIVSMLTAIKGFSLETSDHSEAMVPMAGRGRNALHVDVHMPSGFIYWCDFSSRYPTQNAIRKIKPDGSYFRNVITNGIGLNGIRGIAVDWVAENLYFTNAFLTETFIEVLRLNTTYRRILLKTTVDMPRHIVVDPKNRYLFWADYGQNPKIERALLDCTNRTVLVSEGIVTPRGLAVDRNSGYIYWVDDSLDMIARISHDGGEPEIVRYGSRYPTPYGITVFENSIIWVDRNLKKIFQASKEPGNTEQPTVIRDNINWLRDVTVYNHNVQPRSPADVNYNPCLENNGGCSHLCFALPDQQTPKCGCAFGLLQSDGKRCSISTDNYLIFALENALRSMHLDPENHSPPFRTMNVLRTAVALDYDSVNNMIFFTQSSPAGTGRISSVSIYSGTGNPIVVASDLGTPDGIAFDWINNRLYYSDYLNQTIGSMAVDGSNRSVVARVPRPRAIVLDPCQGYMYWTDWSSSAKIERATLGGNFRTAIISTNLVWPNGLTLDYEEQQLYWADANLQKIERSSLTGANREVIISTALYPFALTLFDQHIYWTDWNTRSVYRANKYDGSDQIVMISSLPYRPMDIHVWAKSKQRQCSNPCNQFNGGCSHICVPGPAGAECQCPSEGRWYLANNNKHCVVDNGTRCGGGLFTCLNGRCISERWKCDNDNDCGDGSDELESVCAFHTCQPTAFTCDNGRCVPYAYRCDHYNDCGDNSDEVGCLFRTCDSHTEFTCNNGRCISLEYVCNGVNNCYDNGTSDERNCPERTCQSGYTKCQSTNICIPRTYLCDGDNDCGDMSDESPTHCVSLTCSSSEFRCSSGRCIPAHWYCDQATDCADGSDEPSSCVVPTRSCSGDQFRCDDGRCIPATWICDGDNDCGDMSDEDQRHNCANRSCSASEFTCVNNAPPLRRCIPRAWVCDGDADCSDAYDEHQNCTRRPCMDNEFTCSNGLCIRNTYRCDRRNDCGDSSDERGCVYQPCPQHQFTCQNGRCISKAYVCDGDNDCGDESDELEHLCVTPEATCSPHYFKCDNGNCIEIVKVCNRMDDCLDNSDEKGCGINECNDTSISGCDHICTDTQTSFYCSCHPGHRLMSNKRSCDDIDECTETPSVCSQICENTVGSYICKCAPGYIREPDGKTCRQNSNISPYLIFSNRYYLRNLTTDGQSYSLILQGLGNAVALDFDRVEKRLYWIDVSRRVIERMFFNGTNKEIIINDGVPSGEGIAVDWVGRKLYWVDASKDCLYVAELDGRFRKKLLDRCVDSNNTFCFQYPRAIAVHPKYGQVYWTDWGERAYIGRVGMDGKNKTVIISTKLEWPNGLTIDYTNDKLYWADAHLNYIEYSDLDGQHRHTVYDGTLPHPFAITIFEDTVYWTDWNTRTVEKGNKYNGSGRTVLVNTTHRPFDIHVYHPYRQPIVSNPCGTNNGGCSHLCLIKSGGYGYSCACPDNFMVIQFGDTAHCLPMCSSTQFLCADSERCIPIWWKCDGQRDCRDGSDEPPTCPPRHCLVGQFQCNDGNCTSSHYLCNGLSDCPDRSDEDHILCANHQCESHQWQCANKRCIPEAWQCDREDDCGDHSDEDSSHCASRTCPPGQFKCSNGRCIPQSWKCDVDDDCGDQSDEPIHECMGPAYRCDNHTEFSCRTNYRCVPLWSVCNGHNDCRDNSDEQGCEGLTCDPLGDFRCDNHRCIPLRWKCDGDNDCGDESDEQNCSPRECTESEYRCDNLRCIPSRWICDHDNDCEDNSDERDCELRTCHPGYFQCNSGHCIAERFRCDGSADCLDFSDEATCPTRYPNGTYCPRTMFECKNHVCIQPYWKCDGDDDCGDGSDEELHFCLDIACEPPFRFRCGNNRCIYSHELCNQEDDCGDGSDEKEENCRAPTPKPCTAEEFKCGNGKCIPLHYVCDNYDDCGDHFDELGCNSGTGRTCAENICEHNCTNLTEGGFICTCRPGYSPSELNRNTCDDVNECDIFGTCPQICQNSKGSYECFCAEGFRPVGDQQGTQCAATGNPPILLLPDNVRIRRYNMSSEQYSDYIENEEHIQALDYHWDPEGVGLSIVYYSILGRGSEFGSIKRAYIPTFESSGNNPVKDVDLNLRYLVSPSGLAVDWVGRHLYWTDAGTNRIEVAKLDGRYRKWLIYSLLDQPAAIVVNPKLGLMYWTDWGRQPKIESAWMDGQQRQTLVFEDLGWPTGLSIDYLNDDRIYWSDEKENLIESMKFDGTDRKIVLQGVNSPYSLDVFEGHLYWISKERGEVWREDKFGKGEKVKVLTVNPWLTQVRIYHQYRYNQSVSNPCKDVCSHLCLLRPGGYSCTCPQGTRFVEGSSTLCDAAIDPPPTMPPACRCMYGGTCYIDEAGFPKCKCAYGYAGNYCEAGMSRGVPPGTTAVAALLTVILIIILGALGVGTFFNYRRTGSLLPSLPKLPSLSSLVKSTENGNGVTFRSGADVTMDINVSGFGVESPIDRAMQMNENFAVESGKQPITFENPMYTMKDSGAGDVNAGPPTQVAASSSEGNESFENPVYATPLSASTPQPPASTEIAQESKWSIFKRKLKQSTNFENPIYSEMEKEHRGEAESAPPSSPSLPQKIILKRDQPLAYTATEDSFKDTANLVKEDSVV</sequence>
<evidence type="ECO:0000256" key="16">
    <source>
        <dbReference type="PROSITE-ProRule" id="PRU00076"/>
    </source>
</evidence>
<feature type="repeat" description="LDL-receptor class B" evidence="18">
    <location>
        <begin position="1968"/>
        <end position="2015"/>
    </location>
</feature>
<dbReference type="PROSITE" id="PS51120">
    <property type="entry name" value="LDLRB"/>
    <property type="match status" value="24"/>
</dbReference>
<feature type="region of interest" description="Disordered" evidence="19">
    <location>
        <begin position="4607"/>
        <end position="4662"/>
    </location>
</feature>
<dbReference type="CDD" id="cd00112">
    <property type="entry name" value="LDLa"/>
    <property type="match status" value="33"/>
</dbReference>
<feature type="repeat" description="LDL-receptor class B" evidence="18">
    <location>
        <begin position="608"/>
        <end position="654"/>
    </location>
</feature>
<feature type="disulfide bond" evidence="17">
    <location>
        <begin position="3097"/>
        <end position="3112"/>
    </location>
</feature>
<feature type="disulfide bond" evidence="17">
    <location>
        <begin position="318"/>
        <end position="336"/>
    </location>
</feature>
<dbReference type="PANTHER" id="PTHR22722">
    <property type="entry name" value="LOW-DENSITY LIPOPROTEIN RECEPTOR-RELATED PROTEIN 2-RELATED"/>
    <property type="match status" value="1"/>
</dbReference>
<feature type="disulfide bond" evidence="17">
    <location>
        <begin position="1242"/>
        <end position="1260"/>
    </location>
</feature>
<feature type="repeat" description="LDL-receptor class B" evidence="18">
    <location>
        <begin position="924"/>
        <end position="967"/>
    </location>
</feature>
<feature type="disulfide bond" evidence="17">
    <location>
        <begin position="2833"/>
        <end position="2851"/>
    </location>
</feature>
<evidence type="ECO:0000256" key="8">
    <source>
        <dbReference type="ARBA" id="ARBA00022837"/>
    </source>
</evidence>
<keyword evidence="6" id="KW-0732">Signal</keyword>
<feature type="disulfide bond" evidence="17">
    <location>
        <begin position="253"/>
        <end position="268"/>
    </location>
</feature>
<feature type="repeat" description="LDL-receptor class B" evidence="18">
    <location>
        <begin position="1875"/>
        <end position="1917"/>
    </location>
</feature>
<dbReference type="PRINTS" id="PR00261">
    <property type="entry name" value="LDLRECEPTOR"/>
</dbReference>
<dbReference type="InterPro" id="IPR009030">
    <property type="entry name" value="Growth_fac_rcpt_cys_sf"/>
</dbReference>
<feature type="disulfide bond" evidence="17">
    <location>
        <begin position="3934"/>
        <end position="3952"/>
    </location>
</feature>
<feature type="disulfide bond" evidence="17">
    <location>
        <begin position="204"/>
        <end position="222"/>
    </location>
</feature>
<keyword evidence="10 20" id="KW-0472">Membrane</keyword>
<feature type="repeat" description="LDL-receptor class B" evidence="18">
    <location>
        <begin position="4282"/>
        <end position="4325"/>
    </location>
</feature>
<feature type="repeat" description="LDL-receptor class B" evidence="18">
    <location>
        <begin position="3418"/>
        <end position="3461"/>
    </location>
</feature>
<evidence type="ECO:0000256" key="3">
    <source>
        <dbReference type="ARBA" id="ARBA00022536"/>
    </source>
</evidence>
<feature type="disulfide bond" evidence="17">
    <location>
        <begin position="3645"/>
        <end position="3663"/>
    </location>
</feature>
<proteinExistence type="inferred from homology"/>
<feature type="disulfide bond" evidence="17">
    <location>
        <begin position="3927"/>
        <end position="3939"/>
    </location>
</feature>
<evidence type="ECO:0000256" key="7">
    <source>
        <dbReference type="ARBA" id="ARBA00022737"/>
    </source>
</evidence>
<evidence type="ECO:0000256" key="20">
    <source>
        <dbReference type="SAM" id="Phobius"/>
    </source>
</evidence>
<feature type="disulfide bond" evidence="17">
    <location>
        <begin position="3902"/>
        <end position="3917"/>
    </location>
</feature>
<feature type="disulfide bond" evidence="17">
    <location>
        <begin position="1214"/>
        <end position="1229"/>
    </location>
</feature>
<keyword evidence="9 20" id="KW-1133">Transmembrane helix</keyword>
<feature type="disulfide bond" evidence="17">
    <location>
        <begin position="1119"/>
        <end position="1137"/>
    </location>
</feature>
<feature type="disulfide bond" evidence="17">
    <location>
        <begin position="117"/>
        <end position="129"/>
    </location>
</feature>
<evidence type="ECO:0000256" key="11">
    <source>
        <dbReference type="ARBA" id="ARBA00023157"/>
    </source>
</evidence>
<dbReference type="PROSITE" id="PS50026">
    <property type="entry name" value="EGF_3"/>
    <property type="match status" value="3"/>
</dbReference>
<name>A0ABM5EXB9_9SAUR</name>
<accession>A0ABM5EXB9</accession>
<dbReference type="GeneID" id="110076894"/>
<evidence type="ECO:0000256" key="2">
    <source>
        <dbReference type="ARBA" id="ARBA00009939"/>
    </source>
</evidence>
<dbReference type="Pfam" id="PF00057">
    <property type="entry name" value="Ldl_recept_a"/>
    <property type="match status" value="35"/>
</dbReference>
<feature type="disulfide bond" evidence="17">
    <location>
        <begin position="3686"/>
        <end position="3704"/>
    </location>
</feature>
<feature type="disulfide bond" evidence="17">
    <location>
        <begin position="3085"/>
        <end position="3103"/>
    </location>
</feature>
<keyword evidence="12 23" id="KW-0675">Receptor</keyword>
<evidence type="ECO:0000256" key="19">
    <source>
        <dbReference type="SAM" id="MobiDB-lite"/>
    </source>
</evidence>
<evidence type="ECO:0000256" key="10">
    <source>
        <dbReference type="ARBA" id="ARBA00023136"/>
    </source>
</evidence>
<dbReference type="PROSITE" id="PS01187">
    <property type="entry name" value="EGF_CA"/>
    <property type="match status" value="2"/>
</dbReference>
<dbReference type="SMART" id="SM00179">
    <property type="entry name" value="EGF_CA"/>
    <property type="match status" value="11"/>
</dbReference>
<feature type="disulfide bond" evidence="17">
    <location>
        <begin position="1293"/>
        <end position="1308"/>
    </location>
</feature>
<dbReference type="SMART" id="SM00192">
    <property type="entry name" value="LDLa"/>
    <property type="match status" value="36"/>
</dbReference>
<feature type="disulfide bond" evidence="17">
    <location>
        <begin position="1357"/>
        <end position="1369"/>
    </location>
</feature>
<dbReference type="RefSeq" id="XP_072837813.1">
    <property type="nucleotide sequence ID" value="XM_072981712.1"/>
</dbReference>
<evidence type="ECO:0000313" key="23">
    <source>
        <dbReference type="RefSeq" id="XP_072837813.1"/>
    </source>
</evidence>
<feature type="repeat" description="LDL-receptor class B" evidence="18">
    <location>
        <begin position="4239"/>
        <end position="4281"/>
    </location>
</feature>
<gene>
    <name evidence="23" type="primary">LRP2</name>
</gene>
<feature type="disulfide bond" evidence="17">
    <location>
        <begin position="3078"/>
        <end position="3090"/>
    </location>
</feature>
<dbReference type="InterPro" id="IPR002172">
    <property type="entry name" value="LDrepeatLR_classA_rpt"/>
</dbReference>
<feature type="repeat" description="LDL-receptor class B" evidence="18">
    <location>
        <begin position="2016"/>
        <end position="2057"/>
    </location>
</feature>
<feature type="disulfide bond" evidence="17">
    <location>
        <begin position="3124"/>
        <end position="3142"/>
    </location>
</feature>
<comment type="caution">
    <text evidence="16">Lacks conserved residue(s) required for the propagation of feature annotation.</text>
</comment>
<feature type="disulfide bond" evidence="17">
    <location>
        <begin position="2956"/>
        <end position="2974"/>
    </location>
</feature>
<feature type="disulfide bond" evidence="17">
    <location>
        <begin position="1202"/>
        <end position="1220"/>
    </location>
</feature>
<dbReference type="InterPro" id="IPR000152">
    <property type="entry name" value="EGF-type_Asp/Asn_hydroxyl_site"/>
</dbReference>
<dbReference type="PROSITE" id="PS01209">
    <property type="entry name" value="LDLRA_1"/>
    <property type="match status" value="16"/>
</dbReference>
<dbReference type="InterPro" id="IPR023415">
    <property type="entry name" value="LDLR_class-A_CS"/>
</dbReference>
<feature type="disulfide bond" evidence="17">
    <location>
        <begin position="1172"/>
        <end position="1187"/>
    </location>
</feature>
<feature type="repeat" description="LDL-receptor class B" evidence="18">
    <location>
        <begin position="522"/>
        <end position="564"/>
    </location>
</feature>
<feature type="repeat" description="LDL-receptor class B" evidence="18">
    <location>
        <begin position="968"/>
        <end position="1011"/>
    </location>
</feature>
<dbReference type="PANTHER" id="PTHR22722:SF11">
    <property type="entry name" value="LOW-DENSITY LIPOPROTEIN RECEPTOR-RELATED PROTEIN 2"/>
    <property type="match status" value="1"/>
</dbReference>
<keyword evidence="4" id="KW-0254">Endocytosis</keyword>
<feature type="disulfide bond" evidence="17">
    <location>
        <begin position="1112"/>
        <end position="1124"/>
    </location>
</feature>
<dbReference type="SUPFAM" id="SSF63825">
    <property type="entry name" value="YWTD domain"/>
    <property type="match status" value="8"/>
</dbReference>
<feature type="repeat" description="LDL-receptor class B" evidence="18">
    <location>
        <begin position="565"/>
        <end position="607"/>
    </location>
</feature>
<dbReference type="InterPro" id="IPR051221">
    <property type="entry name" value="LDLR-related"/>
</dbReference>
<dbReference type="PROSITE" id="PS00022">
    <property type="entry name" value="EGF_1"/>
    <property type="match status" value="1"/>
</dbReference>
<dbReference type="Gene3D" id="2.120.10.30">
    <property type="entry name" value="TolB, C-terminal domain"/>
    <property type="match status" value="8"/>
</dbReference>
<dbReference type="InterPro" id="IPR018097">
    <property type="entry name" value="EGF_Ca-bd_CS"/>
</dbReference>
<feature type="disulfide bond" evidence="17">
    <location>
        <begin position="311"/>
        <end position="323"/>
    </location>
</feature>
<feature type="disulfide bond" evidence="17">
    <location>
        <begin position="136"/>
        <end position="151"/>
    </location>
</feature>
<feature type="domain" description="EGF-like" evidence="21">
    <location>
        <begin position="4462"/>
        <end position="4496"/>
    </location>
</feature>
<feature type="disulfide bond" evidence="17">
    <location>
        <begin position="1235"/>
        <end position="1247"/>
    </location>
</feature>
<feature type="repeat" description="LDL-receptor class B" evidence="18">
    <location>
        <begin position="655"/>
        <end position="699"/>
    </location>
</feature>
<dbReference type="Pfam" id="PF14670">
    <property type="entry name" value="FXa_inhibition"/>
    <property type="match status" value="2"/>
</dbReference>
<dbReference type="Pfam" id="PF07645">
    <property type="entry name" value="EGF_CA"/>
    <property type="match status" value="3"/>
</dbReference>
<feature type="disulfide bond" evidence="17">
    <location>
        <begin position="291"/>
        <end position="306"/>
    </location>
</feature>
<feature type="compositionally biased region" description="Polar residues" evidence="19">
    <location>
        <begin position="4629"/>
        <end position="4640"/>
    </location>
</feature>
<feature type="repeat" description="LDL-receptor class B" evidence="18">
    <location>
        <begin position="4327"/>
        <end position="4368"/>
    </location>
</feature>
<dbReference type="SUPFAM" id="SSF57184">
    <property type="entry name" value="Growth factor receptor domain"/>
    <property type="match status" value="1"/>
</dbReference>
<feature type="disulfide bond" evidence="17">
    <location>
        <begin position="2949"/>
        <end position="2961"/>
    </location>
</feature>
<keyword evidence="5 20" id="KW-0812">Transmembrane</keyword>
<feature type="disulfide bond" evidence="17">
    <location>
        <begin position="3890"/>
        <end position="3908"/>
    </location>
</feature>
<dbReference type="SUPFAM" id="SSF57196">
    <property type="entry name" value="EGF/Laminin"/>
    <property type="match status" value="8"/>
</dbReference>
<dbReference type="PROSITE" id="PS50068">
    <property type="entry name" value="LDLRA_2"/>
    <property type="match status" value="36"/>
</dbReference>
<feature type="disulfide bond" evidence="17">
    <location>
        <begin position="2792"/>
        <end position="2810"/>
    </location>
</feature>
<dbReference type="Proteomes" id="UP001652642">
    <property type="component" value="Chromosome 1"/>
</dbReference>
<reference evidence="22" key="1">
    <citation type="submission" date="2025-05" db="UniProtKB">
        <authorList>
            <consortium name="RefSeq"/>
        </authorList>
    </citation>
    <scope>NUCLEOTIDE SEQUENCE [LARGE SCALE GENOMIC DNA]</scope>
</reference>
<feature type="disulfide bond" evidence="17">
    <location>
        <begin position="3727"/>
        <end position="3745"/>
    </location>
</feature>
<feature type="repeat" description="LDL-receptor class B" evidence="18">
    <location>
        <begin position="1651"/>
        <end position="1694"/>
    </location>
</feature>
<feature type="disulfide bond" evidence="17">
    <location>
        <begin position="1195"/>
        <end position="1207"/>
    </location>
</feature>
<feature type="disulfide bond" evidence="17">
    <location>
        <begin position="3824"/>
        <end position="3839"/>
    </location>
</feature>
<dbReference type="InterPro" id="IPR001881">
    <property type="entry name" value="EGF-like_Ca-bd_dom"/>
</dbReference>
<dbReference type="Pfam" id="PF00058">
    <property type="entry name" value="Ldl_recept_b"/>
    <property type="match status" value="16"/>
</dbReference>
<evidence type="ECO:0000256" key="1">
    <source>
        <dbReference type="ARBA" id="ARBA00004479"/>
    </source>
</evidence>
<feature type="disulfide bond" evidence="17">
    <location>
        <begin position="3883"/>
        <end position="3895"/>
    </location>
</feature>
<dbReference type="CDD" id="cd00054">
    <property type="entry name" value="EGF_CA"/>
    <property type="match status" value="2"/>
</dbReference>
<evidence type="ECO:0000256" key="4">
    <source>
        <dbReference type="ARBA" id="ARBA00022583"/>
    </source>
</evidence>
<feature type="disulfide bond" evidence="17">
    <location>
        <begin position="216"/>
        <end position="231"/>
    </location>
</feature>
<dbReference type="Gene3D" id="4.10.400.10">
    <property type="entry name" value="Low-density Lipoprotein Receptor"/>
    <property type="match status" value="36"/>
</dbReference>
<dbReference type="SUPFAM" id="SSF57424">
    <property type="entry name" value="LDL receptor-like module"/>
    <property type="match status" value="35"/>
</dbReference>
<keyword evidence="11 16" id="KW-1015">Disulfide bond</keyword>
<feature type="disulfide bond" evidence="17">
    <location>
        <begin position="2845"/>
        <end position="2860"/>
    </location>
</feature>
<dbReference type="PROSITE" id="PS00010">
    <property type="entry name" value="ASX_HYDROXYL"/>
    <property type="match status" value="1"/>
</dbReference>
<protein>
    <submittedName>
        <fullName evidence="23">Low-density lipoprotein receptor-related protein 2 isoform X1</fullName>
    </submittedName>
</protein>
<feature type="disulfide bond" evidence="17">
    <location>
        <begin position="3638"/>
        <end position="3650"/>
    </location>
</feature>
<feature type="disulfide bond" evidence="17">
    <location>
        <begin position="1153"/>
        <end position="1165"/>
    </location>
</feature>
<feature type="repeat" description="LDL-receptor class B" evidence="18">
    <location>
        <begin position="1606"/>
        <end position="1648"/>
    </location>
</feature>
<feature type="disulfide bond" evidence="17">
    <location>
        <begin position="272"/>
        <end position="284"/>
    </location>
</feature>
<dbReference type="InterPro" id="IPR056588">
    <property type="entry name" value="EGF_LRP2"/>
</dbReference>
<evidence type="ECO:0000313" key="22">
    <source>
        <dbReference type="Proteomes" id="UP001652642"/>
    </source>
</evidence>
<feature type="disulfide bond" evidence="17">
    <location>
        <begin position="3167"/>
        <end position="3185"/>
    </location>
</feature>
<feature type="region of interest" description="Disordered" evidence="19">
    <location>
        <begin position="4687"/>
        <end position="4709"/>
    </location>
</feature>
<feature type="disulfide bond" evidence="17">
    <location>
        <begin position="3863"/>
        <end position="3878"/>
    </location>
</feature>
<dbReference type="InterPro" id="IPR000033">
    <property type="entry name" value="LDLR_classB_rpt"/>
</dbReference>
<keyword evidence="13" id="KW-0168">Coated pit</keyword>
<comment type="subcellular location">
    <subcellularLocation>
        <location evidence="15">Membrane</location>
        <location evidence="15">Coated pit</location>
    </subcellularLocation>
    <subcellularLocation>
        <location evidence="1">Membrane</location>
        <topology evidence="1">Single-pass type I membrane protein</topology>
    </subcellularLocation>
</comment>
<feature type="repeat" description="LDL-receptor class B" evidence="18">
    <location>
        <begin position="839"/>
        <end position="881"/>
    </location>
</feature>
<feature type="domain" description="EGF-like" evidence="21">
    <location>
        <begin position="3237"/>
        <end position="3277"/>
    </location>
</feature>
<feature type="disulfide bond" evidence="17">
    <location>
        <begin position="1131"/>
        <end position="1146"/>
    </location>
</feature>
<feature type="repeat" description="LDL-receptor class B" evidence="18">
    <location>
        <begin position="2604"/>
        <end position="2647"/>
    </location>
</feature>
<feature type="disulfide bond" evidence="17">
    <location>
        <begin position="4020"/>
        <end position="4038"/>
    </location>
</feature>
<feature type="disulfide bond" evidence="17">
    <location>
        <begin position="4032"/>
        <end position="4047"/>
    </location>
</feature>
<evidence type="ECO:0000256" key="15">
    <source>
        <dbReference type="ARBA" id="ARBA00037878"/>
    </source>
</evidence>
<feature type="disulfide bond" evidence="17">
    <location>
        <begin position="2873"/>
        <end position="2891"/>
    </location>
</feature>
<feature type="disulfide bond" evidence="17">
    <location>
        <begin position="3720"/>
        <end position="3732"/>
    </location>
</feature>
<evidence type="ECO:0000256" key="6">
    <source>
        <dbReference type="ARBA" id="ARBA00022729"/>
    </source>
</evidence>
<dbReference type="SMART" id="SM00135">
    <property type="entry name" value="LY"/>
    <property type="match status" value="37"/>
</dbReference>
<feature type="disulfide bond" evidence="17">
    <location>
        <begin position="241"/>
        <end position="259"/>
    </location>
</feature>
<feature type="disulfide bond" evidence="17">
    <location>
        <begin position="3179"/>
        <end position="3194"/>
    </location>
</feature>
<feature type="domain" description="EGF-like" evidence="21">
    <location>
        <begin position="4051"/>
        <end position="4091"/>
    </location>
</feature>
<feature type="disulfide bond" evidence="17">
    <location>
        <begin position="3160"/>
        <end position="3172"/>
    </location>
</feature>
<dbReference type="InterPro" id="IPR011042">
    <property type="entry name" value="6-blade_b-propeller_TolB-like"/>
</dbReference>
<feature type="compositionally biased region" description="Basic and acidic residues" evidence="19">
    <location>
        <begin position="4688"/>
        <end position="4697"/>
    </location>
</feature>
<dbReference type="Pfam" id="PF24468">
    <property type="entry name" value="EGF_LRP2"/>
    <property type="match status" value="1"/>
</dbReference>
<dbReference type="SMART" id="SM00181">
    <property type="entry name" value="EGF"/>
    <property type="match status" value="21"/>
</dbReference>
<organism evidence="22 23">
    <name type="scientific">Pogona vitticeps</name>
    <name type="common">central bearded dragon</name>
    <dbReference type="NCBI Taxonomy" id="103695"/>
    <lineage>
        <taxon>Eukaryota</taxon>
        <taxon>Metazoa</taxon>
        <taxon>Chordata</taxon>
        <taxon>Craniata</taxon>
        <taxon>Vertebrata</taxon>
        <taxon>Euteleostomi</taxon>
        <taxon>Lepidosauria</taxon>
        <taxon>Squamata</taxon>
        <taxon>Bifurcata</taxon>
        <taxon>Unidentata</taxon>
        <taxon>Episquamata</taxon>
        <taxon>Toxicofera</taxon>
        <taxon>Iguania</taxon>
        <taxon>Acrodonta</taxon>
        <taxon>Agamidae</taxon>
        <taxon>Amphibolurinae</taxon>
        <taxon>Pogona</taxon>
    </lineage>
</organism>
<feature type="disulfide bond" evidence="17">
    <location>
        <begin position="1376"/>
        <end position="1391"/>
    </location>
</feature>
<evidence type="ECO:0000256" key="18">
    <source>
        <dbReference type="PROSITE-ProRule" id="PRU00461"/>
    </source>
</evidence>
<evidence type="ECO:0000256" key="14">
    <source>
        <dbReference type="ARBA" id="ARBA00023180"/>
    </source>
</evidence>
<feature type="disulfide bond" evidence="17">
    <location>
        <begin position="2826"/>
        <end position="2838"/>
    </location>
</feature>
<feature type="repeat" description="LDL-receptor class B" evidence="18">
    <location>
        <begin position="2287"/>
        <end position="2330"/>
    </location>
</feature>
<feature type="region of interest" description="Disordered" evidence="19">
    <location>
        <begin position="37"/>
        <end position="93"/>
    </location>
</feature>
<keyword evidence="23" id="KW-0449">Lipoprotein</keyword>
<keyword evidence="3 16" id="KW-0245">EGF-like domain</keyword>
<comment type="similarity">
    <text evidence="2">Belongs to the LDLR family.</text>
</comment>
<feature type="repeat" description="LDL-receptor class B" evidence="18">
    <location>
        <begin position="3462"/>
        <end position="3504"/>
    </location>
</feature>
<feature type="transmembrane region" description="Helical" evidence="20">
    <location>
        <begin position="4509"/>
        <end position="4533"/>
    </location>
</feature>
<feature type="disulfide bond" evidence="17">
    <location>
        <begin position="197"/>
        <end position="209"/>
    </location>
</feature>
<keyword evidence="8" id="KW-0106">Calcium</keyword>
<feature type="disulfide bond" evidence="17">
    <location>
        <begin position="2998"/>
        <end position="3016"/>
    </location>
</feature>
<feature type="repeat" description="LDL-receptor class B" evidence="18">
    <location>
        <begin position="1563"/>
        <end position="1605"/>
    </location>
</feature>
<feature type="disulfide bond" evidence="16">
    <location>
        <begin position="4486"/>
        <end position="4495"/>
    </location>
</feature>
<feature type="disulfide bond" evidence="17">
    <location>
        <begin position="3844"/>
        <end position="3856"/>
    </location>
</feature>
<feature type="repeat" description="LDL-receptor class B" evidence="18">
    <location>
        <begin position="882"/>
        <end position="923"/>
    </location>
</feature>
<feature type="repeat" description="LDL-receptor class B" evidence="18">
    <location>
        <begin position="2331"/>
        <end position="2374"/>
    </location>
</feature>
<feature type="disulfide bond" evidence="17">
    <location>
        <begin position="1364"/>
        <end position="1382"/>
    </location>
</feature>
<feature type="disulfide bond" evidence="17">
    <location>
        <begin position="4013"/>
        <end position="4025"/>
    </location>
</feature>
<evidence type="ECO:0000256" key="13">
    <source>
        <dbReference type="ARBA" id="ARBA00023176"/>
    </source>
</evidence>
<feature type="disulfide bond" evidence="17">
    <location>
        <begin position="3851"/>
        <end position="3869"/>
    </location>
</feature>
<feature type="disulfide bond" evidence="17">
    <location>
        <begin position="124"/>
        <end position="142"/>
    </location>
</feature>
<feature type="disulfide bond" evidence="17">
    <location>
        <begin position="2991"/>
        <end position="3003"/>
    </location>
</feature>
<feature type="disulfide bond" evidence="17">
    <location>
        <begin position="2785"/>
        <end position="2797"/>
    </location>
</feature>
<evidence type="ECO:0000256" key="12">
    <source>
        <dbReference type="ARBA" id="ARBA00023170"/>
    </source>
</evidence>
<feature type="disulfide bond" evidence="17">
    <location>
        <begin position="3679"/>
        <end position="3691"/>
    </location>
</feature>
<feature type="disulfide bond" evidence="17">
    <location>
        <begin position="3117"/>
        <end position="3129"/>
    </location>
</feature>
<dbReference type="PROSITE" id="PS01186">
    <property type="entry name" value="EGF_2"/>
    <property type="match status" value="6"/>
</dbReference>
<feature type="disulfide bond" evidence="17">
    <location>
        <begin position="3784"/>
        <end position="3799"/>
    </location>
</feature>
<keyword evidence="14" id="KW-0325">Glycoprotein</keyword>
<feature type="disulfide bond" evidence="17">
    <location>
        <begin position="279"/>
        <end position="297"/>
    </location>
</feature>
<feature type="disulfide bond" evidence="17">
    <location>
        <begin position="3812"/>
        <end position="3830"/>
    </location>
</feature>
<evidence type="ECO:0000256" key="9">
    <source>
        <dbReference type="ARBA" id="ARBA00022989"/>
    </source>
</evidence>
<dbReference type="InterPro" id="IPR049883">
    <property type="entry name" value="NOTCH1_EGF-like"/>
</dbReference>
<feature type="repeat" description="LDL-receptor class B" evidence="18">
    <location>
        <begin position="3324"/>
        <end position="3366"/>
    </location>
</feature>
<keyword evidence="7" id="KW-0677">Repeat</keyword>
<reference evidence="23" key="2">
    <citation type="submission" date="2025-08" db="UniProtKB">
        <authorList>
            <consortium name="RefSeq"/>
        </authorList>
    </citation>
    <scope>IDENTIFICATION</scope>
</reference>
<feature type="disulfide bond" evidence="17">
    <location>
        <begin position="1160"/>
        <end position="1178"/>
    </location>
</feature>
<dbReference type="Gene3D" id="2.10.25.10">
    <property type="entry name" value="Laminin"/>
    <property type="match status" value="7"/>
</dbReference>
<evidence type="ECO:0000259" key="21">
    <source>
        <dbReference type="PROSITE" id="PS50026"/>
    </source>
</evidence>
<feature type="disulfide bond" evidence="17">
    <location>
        <begin position="3976"/>
        <end position="3994"/>
    </location>
</feature>
<evidence type="ECO:0000256" key="5">
    <source>
        <dbReference type="ARBA" id="ARBA00022692"/>
    </source>
</evidence>
<evidence type="ECO:0000256" key="17">
    <source>
        <dbReference type="PROSITE-ProRule" id="PRU00124"/>
    </source>
</evidence>
<feature type="disulfide bond" evidence="17">
    <location>
        <begin position="330"/>
        <end position="345"/>
    </location>
</feature>
<dbReference type="InterPro" id="IPR000742">
    <property type="entry name" value="EGF"/>
</dbReference>
<feature type="repeat" description="LDL-receptor class B" evidence="18">
    <location>
        <begin position="2648"/>
        <end position="2689"/>
    </location>
</feature>
<feature type="disulfide bond" evidence="17">
    <location>
        <begin position="1254"/>
        <end position="1269"/>
    </location>
</feature>
<dbReference type="InterPro" id="IPR036055">
    <property type="entry name" value="LDL_receptor-like_sf"/>
</dbReference>
<keyword evidence="22" id="KW-1185">Reference proteome</keyword>